<evidence type="ECO:0000256" key="6">
    <source>
        <dbReference type="SAM" id="Phobius"/>
    </source>
</evidence>
<protein>
    <submittedName>
        <fullName evidence="8">Putative DMT superfamily transporter inner membrane protein</fullName>
    </submittedName>
</protein>
<keyword evidence="2" id="KW-1003">Cell membrane</keyword>
<dbReference type="OrthoDB" id="9804865at2"/>
<evidence type="ECO:0000256" key="1">
    <source>
        <dbReference type="ARBA" id="ARBA00004651"/>
    </source>
</evidence>
<evidence type="ECO:0000259" key="7">
    <source>
        <dbReference type="Pfam" id="PF00892"/>
    </source>
</evidence>
<dbReference type="InterPro" id="IPR037185">
    <property type="entry name" value="EmrE-like"/>
</dbReference>
<feature type="domain" description="EamA" evidence="7">
    <location>
        <begin position="148"/>
        <end position="288"/>
    </location>
</feature>
<dbReference type="Gene3D" id="1.10.3730.20">
    <property type="match status" value="1"/>
</dbReference>
<keyword evidence="4 6" id="KW-1133">Transmembrane helix</keyword>
<feature type="transmembrane region" description="Helical" evidence="6">
    <location>
        <begin position="211"/>
        <end position="235"/>
    </location>
</feature>
<dbReference type="InterPro" id="IPR051258">
    <property type="entry name" value="Diverse_Substrate_Transporter"/>
</dbReference>
<feature type="domain" description="EamA" evidence="7">
    <location>
        <begin position="8"/>
        <end position="139"/>
    </location>
</feature>
<dbReference type="InterPro" id="IPR000620">
    <property type="entry name" value="EamA_dom"/>
</dbReference>
<dbReference type="EMBL" id="CP036526">
    <property type="protein sequence ID" value="QDT12835.1"/>
    <property type="molecule type" value="Genomic_DNA"/>
</dbReference>
<feature type="transmembrane region" description="Helical" evidence="6">
    <location>
        <begin position="66"/>
        <end position="85"/>
    </location>
</feature>
<feature type="transmembrane region" description="Helical" evidence="6">
    <location>
        <begin position="33"/>
        <end position="54"/>
    </location>
</feature>
<feature type="transmembrane region" description="Helical" evidence="6">
    <location>
        <begin position="151"/>
        <end position="168"/>
    </location>
</feature>
<evidence type="ECO:0000313" key="8">
    <source>
        <dbReference type="EMBL" id="QDT12835.1"/>
    </source>
</evidence>
<feature type="transmembrane region" description="Helical" evidence="6">
    <location>
        <begin position="180"/>
        <end position="199"/>
    </location>
</feature>
<feature type="transmembrane region" description="Helical" evidence="6">
    <location>
        <begin position="122"/>
        <end position="139"/>
    </location>
</feature>
<dbReference type="RefSeq" id="WP_145420668.1">
    <property type="nucleotide sequence ID" value="NZ_CP036526.1"/>
</dbReference>
<organism evidence="8 9">
    <name type="scientific">Stieleria marina</name>
    <dbReference type="NCBI Taxonomy" id="1930275"/>
    <lineage>
        <taxon>Bacteria</taxon>
        <taxon>Pseudomonadati</taxon>
        <taxon>Planctomycetota</taxon>
        <taxon>Planctomycetia</taxon>
        <taxon>Pirellulales</taxon>
        <taxon>Pirellulaceae</taxon>
        <taxon>Stieleria</taxon>
    </lineage>
</organism>
<reference evidence="8 9" key="1">
    <citation type="submission" date="2019-02" db="EMBL/GenBank/DDBJ databases">
        <title>Deep-cultivation of Planctomycetes and their phenomic and genomic characterization uncovers novel biology.</title>
        <authorList>
            <person name="Wiegand S."/>
            <person name="Jogler M."/>
            <person name="Boedeker C."/>
            <person name="Pinto D."/>
            <person name="Vollmers J."/>
            <person name="Rivas-Marin E."/>
            <person name="Kohn T."/>
            <person name="Peeters S.H."/>
            <person name="Heuer A."/>
            <person name="Rast P."/>
            <person name="Oberbeckmann S."/>
            <person name="Bunk B."/>
            <person name="Jeske O."/>
            <person name="Meyerdierks A."/>
            <person name="Storesund J.E."/>
            <person name="Kallscheuer N."/>
            <person name="Luecker S."/>
            <person name="Lage O.M."/>
            <person name="Pohl T."/>
            <person name="Merkel B.J."/>
            <person name="Hornburger P."/>
            <person name="Mueller R.-W."/>
            <person name="Bruemmer F."/>
            <person name="Labrenz M."/>
            <person name="Spormann A.M."/>
            <person name="Op den Camp H."/>
            <person name="Overmann J."/>
            <person name="Amann R."/>
            <person name="Jetten M.S.M."/>
            <person name="Mascher T."/>
            <person name="Medema M.H."/>
            <person name="Devos D.P."/>
            <person name="Kaster A.-K."/>
            <person name="Ovreas L."/>
            <person name="Rohde M."/>
            <person name="Galperin M.Y."/>
            <person name="Jogler C."/>
        </authorList>
    </citation>
    <scope>NUCLEOTIDE SEQUENCE [LARGE SCALE GENOMIC DNA]</scope>
    <source>
        <strain evidence="8 9">K23_9</strain>
    </source>
</reference>
<feature type="transmembrane region" description="Helical" evidence="6">
    <location>
        <begin position="274"/>
        <end position="292"/>
    </location>
</feature>
<dbReference type="AlphaFoldDB" id="A0A517P0D9"/>
<feature type="transmembrane region" description="Helical" evidence="6">
    <location>
        <begin position="97"/>
        <end position="115"/>
    </location>
</feature>
<name>A0A517P0D9_9BACT</name>
<accession>A0A517P0D9</accession>
<evidence type="ECO:0000313" key="9">
    <source>
        <dbReference type="Proteomes" id="UP000319817"/>
    </source>
</evidence>
<comment type="subcellular location">
    <subcellularLocation>
        <location evidence="1">Cell membrane</location>
        <topology evidence="1">Multi-pass membrane protein</topology>
    </subcellularLocation>
</comment>
<evidence type="ECO:0000256" key="4">
    <source>
        <dbReference type="ARBA" id="ARBA00022989"/>
    </source>
</evidence>
<dbReference type="PANTHER" id="PTHR42920:SF5">
    <property type="entry name" value="EAMA DOMAIN-CONTAINING PROTEIN"/>
    <property type="match status" value="1"/>
</dbReference>
<evidence type="ECO:0000256" key="3">
    <source>
        <dbReference type="ARBA" id="ARBA00022692"/>
    </source>
</evidence>
<evidence type="ECO:0000256" key="2">
    <source>
        <dbReference type="ARBA" id="ARBA00022475"/>
    </source>
</evidence>
<keyword evidence="3 6" id="KW-0812">Transmembrane</keyword>
<dbReference type="Pfam" id="PF00892">
    <property type="entry name" value="EamA"/>
    <property type="match status" value="2"/>
</dbReference>
<keyword evidence="5 6" id="KW-0472">Membrane</keyword>
<dbReference type="Proteomes" id="UP000319817">
    <property type="component" value="Chromosome"/>
</dbReference>
<dbReference type="GO" id="GO:0005886">
    <property type="term" value="C:plasma membrane"/>
    <property type="evidence" value="ECO:0007669"/>
    <property type="project" value="UniProtKB-SubCell"/>
</dbReference>
<dbReference type="SUPFAM" id="SSF103481">
    <property type="entry name" value="Multidrug resistance efflux transporter EmrE"/>
    <property type="match status" value="2"/>
</dbReference>
<keyword evidence="9" id="KW-1185">Reference proteome</keyword>
<evidence type="ECO:0000256" key="5">
    <source>
        <dbReference type="ARBA" id="ARBA00023136"/>
    </source>
</evidence>
<dbReference type="PANTHER" id="PTHR42920">
    <property type="entry name" value="OS03G0707200 PROTEIN-RELATED"/>
    <property type="match status" value="1"/>
</dbReference>
<sequence>MTTKLANGLLLAVGAIWGLAFVAQQSAMDDMPAMLFIALRFFLAAAVVAPMAIYERARIADPDTAARSHHFVVLGIVFFLGMSTQQIGLLGTTVTNAGFLTTLYVVIVPVLLFVVCRQRQSVAVWMSAFVSLIGVYLLSGGDFSRITWGDWMVVLCAFCWAIHVILVGRFAKQTNRPVSLAAKQFFVCGCCGTIAHLVSESLGWTDSTFSVSMLLAVLPEIAYAGILAGGLGFTLQIVAQRHTSSSVAAILMGTESLFAAVFGAVFVGDRLTPAGYFGCALIFAAVITVELLPVKKFGMSQGPTVRQPRQD</sequence>
<feature type="transmembrane region" description="Helical" evidence="6">
    <location>
        <begin position="247"/>
        <end position="268"/>
    </location>
</feature>
<proteinExistence type="predicted"/>
<gene>
    <name evidence="8" type="ORF">K239x_48470</name>
</gene>